<dbReference type="GO" id="GO:0003887">
    <property type="term" value="F:DNA-directed DNA polymerase activity"/>
    <property type="evidence" value="ECO:0007669"/>
    <property type="project" value="InterPro"/>
</dbReference>
<gene>
    <name evidence="2" type="ORF">RHSIM_Rhsim01G0105300</name>
</gene>
<evidence type="ECO:0000313" key="3">
    <source>
        <dbReference type="Proteomes" id="UP000626092"/>
    </source>
</evidence>
<dbReference type="InterPro" id="IPR001098">
    <property type="entry name" value="DNA-dir_DNA_pol_A_palm_dom"/>
</dbReference>
<dbReference type="PANTHER" id="PTHR10133:SF62">
    <property type="entry name" value="DNA POLYMERASE THETA"/>
    <property type="match status" value="1"/>
</dbReference>
<dbReference type="EMBL" id="WJXA01000001">
    <property type="protein sequence ID" value="KAF7153866.1"/>
    <property type="molecule type" value="Genomic_DNA"/>
</dbReference>
<evidence type="ECO:0000259" key="1">
    <source>
        <dbReference type="Pfam" id="PF00476"/>
    </source>
</evidence>
<organism evidence="2 3">
    <name type="scientific">Rhododendron simsii</name>
    <name type="common">Sims's rhododendron</name>
    <dbReference type="NCBI Taxonomy" id="118357"/>
    <lineage>
        <taxon>Eukaryota</taxon>
        <taxon>Viridiplantae</taxon>
        <taxon>Streptophyta</taxon>
        <taxon>Embryophyta</taxon>
        <taxon>Tracheophyta</taxon>
        <taxon>Spermatophyta</taxon>
        <taxon>Magnoliopsida</taxon>
        <taxon>eudicotyledons</taxon>
        <taxon>Gunneridae</taxon>
        <taxon>Pentapetalae</taxon>
        <taxon>asterids</taxon>
        <taxon>Ericales</taxon>
        <taxon>Ericaceae</taxon>
        <taxon>Ericoideae</taxon>
        <taxon>Rhodoreae</taxon>
        <taxon>Rhododendron</taxon>
    </lineage>
</organism>
<dbReference type="Pfam" id="PF00476">
    <property type="entry name" value="DNA_pol_A"/>
    <property type="match status" value="1"/>
</dbReference>
<dbReference type="GO" id="GO:0003677">
    <property type="term" value="F:DNA binding"/>
    <property type="evidence" value="ECO:0007669"/>
    <property type="project" value="InterPro"/>
</dbReference>
<accession>A0A834HTP2</accession>
<dbReference type="OrthoDB" id="2320933at2759"/>
<dbReference type="Proteomes" id="UP000626092">
    <property type="component" value="Unassembled WGS sequence"/>
</dbReference>
<proteinExistence type="predicted"/>
<reference evidence="2" key="1">
    <citation type="submission" date="2019-11" db="EMBL/GenBank/DDBJ databases">
        <authorList>
            <person name="Liu Y."/>
            <person name="Hou J."/>
            <person name="Li T.-Q."/>
            <person name="Guan C.-H."/>
            <person name="Wu X."/>
            <person name="Wu H.-Z."/>
            <person name="Ling F."/>
            <person name="Zhang R."/>
            <person name="Shi X.-G."/>
            <person name="Ren J.-P."/>
            <person name="Chen E.-F."/>
            <person name="Sun J.-M."/>
        </authorList>
    </citation>
    <scope>NUCLEOTIDE SEQUENCE</scope>
    <source>
        <strain evidence="2">Adult_tree_wgs_1</strain>
        <tissue evidence="2">Leaves</tissue>
    </source>
</reference>
<evidence type="ECO:0000313" key="2">
    <source>
        <dbReference type="EMBL" id="KAF7153866.1"/>
    </source>
</evidence>
<comment type="caution">
    <text evidence="2">The sequence shown here is derived from an EMBL/GenBank/DDBJ whole genome shotgun (WGS) entry which is preliminary data.</text>
</comment>
<dbReference type="PANTHER" id="PTHR10133">
    <property type="entry name" value="DNA POLYMERASE I"/>
    <property type="match status" value="1"/>
</dbReference>
<dbReference type="AlphaFoldDB" id="A0A834HTP2"/>
<name>A0A834HTP2_RHOSS</name>
<dbReference type="GO" id="GO:0006261">
    <property type="term" value="P:DNA-templated DNA replication"/>
    <property type="evidence" value="ECO:0007669"/>
    <property type="project" value="InterPro"/>
</dbReference>
<dbReference type="Gene3D" id="3.30.70.370">
    <property type="match status" value="1"/>
</dbReference>
<protein>
    <recommendedName>
        <fullName evidence="1">DNA-directed DNA polymerase family A palm domain-containing protein</fullName>
    </recommendedName>
</protein>
<sequence length="228" mass="25749">MHGRGLWRTGVEDFVFKVREEKVKYAIASFQGSAADIIKIAMINMHSLIVGEVDDSDPATVAAKFHMLRGHCRILLQVHDKLVPEADPSVIKEAGWLLQMSMEKAASLLVPLRVKMKVGRPWRSLKPFLVEQNEQWSYSPKFLGSASLSLIYAESSPIFCSKKFVKLGKGLGKQHCLMDWNSLVLDGWSTCGFLLVHADAMIDKKLLQKYFMKHPHENLPVFADRVVL</sequence>
<feature type="domain" description="DNA-directed DNA polymerase family A palm" evidence="1">
    <location>
        <begin position="15"/>
        <end position="123"/>
    </location>
</feature>
<dbReference type="SUPFAM" id="SSF56672">
    <property type="entry name" value="DNA/RNA polymerases"/>
    <property type="match status" value="1"/>
</dbReference>
<dbReference type="InterPro" id="IPR002298">
    <property type="entry name" value="DNA_polymerase_A"/>
</dbReference>
<keyword evidence="3" id="KW-1185">Reference proteome</keyword>
<dbReference type="GO" id="GO:0006302">
    <property type="term" value="P:double-strand break repair"/>
    <property type="evidence" value="ECO:0007669"/>
    <property type="project" value="TreeGrafter"/>
</dbReference>
<dbReference type="InterPro" id="IPR043502">
    <property type="entry name" value="DNA/RNA_pol_sf"/>
</dbReference>